<reference evidence="2 3" key="1">
    <citation type="submission" date="2015-10" db="EMBL/GenBank/DDBJ databases">
        <title>Genome sequencing and analysis of members of genus Stenotrophomonas.</title>
        <authorList>
            <person name="Patil P.P."/>
            <person name="Midha S."/>
            <person name="Patil P.B."/>
        </authorList>
    </citation>
    <scope>NUCLEOTIDE SEQUENCE [LARGE SCALE GENOMIC DNA]</scope>
    <source>
        <strain evidence="2 3">JCM 16536</strain>
    </source>
</reference>
<organism evidence="2 3">
    <name type="scientific">Stenotrophomonas panacihumi</name>
    <dbReference type="NCBI Taxonomy" id="676599"/>
    <lineage>
        <taxon>Bacteria</taxon>
        <taxon>Pseudomonadati</taxon>
        <taxon>Pseudomonadota</taxon>
        <taxon>Gammaproteobacteria</taxon>
        <taxon>Lysobacterales</taxon>
        <taxon>Lysobacteraceae</taxon>
        <taxon>Stenotrophomonas</taxon>
    </lineage>
</organism>
<dbReference type="OrthoDB" id="6025629at2"/>
<dbReference type="Proteomes" id="UP000051802">
    <property type="component" value="Unassembled WGS sequence"/>
</dbReference>
<dbReference type="EMBL" id="LLXU01000107">
    <property type="protein sequence ID" value="KRG39356.1"/>
    <property type="molecule type" value="Genomic_DNA"/>
</dbReference>
<dbReference type="RefSeq" id="WP_057648138.1">
    <property type="nucleotide sequence ID" value="NZ_LLXU01000107.1"/>
</dbReference>
<protein>
    <recommendedName>
        <fullName evidence="4">C-type lysozyme inhibitor domain-containing protein</fullName>
    </recommendedName>
</protein>
<keyword evidence="3" id="KW-1185">Reference proteome</keyword>
<feature type="chain" id="PRO_5006390171" description="C-type lysozyme inhibitor domain-containing protein" evidence="1">
    <location>
        <begin position="22"/>
        <end position="125"/>
    </location>
</feature>
<accession>A0A0R0A2A9</accession>
<dbReference type="AlphaFoldDB" id="A0A0R0A2A9"/>
<name>A0A0R0A2A9_9GAMM</name>
<evidence type="ECO:0000256" key="1">
    <source>
        <dbReference type="SAM" id="SignalP"/>
    </source>
</evidence>
<comment type="caution">
    <text evidence="2">The sequence shown here is derived from an EMBL/GenBank/DDBJ whole genome shotgun (WGS) entry which is preliminary data.</text>
</comment>
<evidence type="ECO:0000313" key="2">
    <source>
        <dbReference type="EMBL" id="KRG39356.1"/>
    </source>
</evidence>
<evidence type="ECO:0008006" key="4">
    <source>
        <dbReference type="Google" id="ProtNLM"/>
    </source>
</evidence>
<feature type="signal peptide" evidence="1">
    <location>
        <begin position="1"/>
        <end position="21"/>
    </location>
</feature>
<evidence type="ECO:0000313" key="3">
    <source>
        <dbReference type="Proteomes" id="UP000051802"/>
    </source>
</evidence>
<gene>
    <name evidence="2" type="ORF">ARC20_13800</name>
</gene>
<proteinExistence type="predicted"/>
<keyword evidence="1" id="KW-0732">Signal</keyword>
<sequence>MFRYFLPAAFCIASFSLSAQSAGESLAGTTWILCDRDPSTAGQPRDALVFDAEGNGHVIRAQGNVAFRYQRHANVIALSPPGATQAVMLDIETSGERMQLRAPDGRPVASYARQGSAAMSRCVAR</sequence>